<protein>
    <submittedName>
        <fullName evidence="2">Uncharacterized protein</fullName>
    </submittedName>
</protein>
<reference evidence="2 3" key="1">
    <citation type="journal article" date="2013" name="J. Microbiol.">
        <title>Lysinibacillus chungkukjangi sp. nov., isolated from Chungkukjang, Korean fermented soybean food.</title>
        <authorList>
            <person name="Kim S.J."/>
            <person name="Jang Y.H."/>
            <person name="Hamada M."/>
            <person name="Ahn J.H."/>
            <person name="Weon H.Y."/>
            <person name="Suzuki K."/>
            <person name="Whang K.S."/>
            <person name="Kwon S.W."/>
        </authorList>
    </citation>
    <scope>NUCLEOTIDE SEQUENCE [LARGE SCALE GENOMIC DNA]</scope>
    <source>
        <strain evidence="2 3">MCCC 1A12701</strain>
    </source>
</reference>
<feature type="transmembrane region" description="Helical" evidence="1">
    <location>
        <begin position="6"/>
        <end position="26"/>
    </location>
</feature>
<dbReference type="EMBL" id="RRCT01000018">
    <property type="protein sequence ID" value="RQW73582.1"/>
    <property type="molecule type" value="Genomic_DNA"/>
</dbReference>
<feature type="transmembrane region" description="Helical" evidence="1">
    <location>
        <begin position="38"/>
        <end position="56"/>
    </location>
</feature>
<keyword evidence="1" id="KW-0812">Transmembrane</keyword>
<dbReference type="OrthoDB" id="2951447at2"/>
<dbReference type="RefSeq" id="WP_124766322.1">
    <property type="nucleotide sequence ID" value="NZ_JAFBDY010000017.1"/>
</dbReference>
<dbReference type="AlphaFoldDB" id="A0A3N9UM34"/>
<name>A0A3N9UM34_9BACI</name>
<accession>A0A3N9UM34</accession>
<evidence type="ECO:0000313" key="2">
    <source>
        <dbReference type="EMBL" id="RQW73582.1"/>
    </source>
</evidence>
<proteinExistence type="predicted"/>
<sequence length="84" mass="9289">MSPMVNVFAFVFIVIPLSIYLLYLIIVTLKNSNSGKKYMFLGLHVSFVGGILAIDPNIDFKGFEYIIVLLGLILSMVGMSKADN</sequence>
<dbReference type="Proteomes" id="UP000274033">
    <property type="component" value="Unassembled WGS sequence"/>
</dbReference>
<feature type="transmembrane region" description="Helical" evidence="1">
    <location>
        <begin position="62"/>
        <end position="79"/>
    </location>
</feature>
<keyword evidence="3" id="KW-1185">Reference proteome</keyword>
<organism evidence="2 3">
    <name type="scientific">Lysinibacillus composti</name>
    <dbReference type="NCBI Taxonomy" id="720633"/>
    <lineage>
        <taxon>Bacteria</taxon>
        <taxon>Bacillati</taxon>
        <taxon>Bacillota</taxon>
        <taxon>Bacilli</taxon>
        <taxon>Bacillales</taxon>
        <taxon>Bacillaceae</taxon>
        <taxon>Lysinibacillus</taxon>
    </lineage>
</organism>
<keyword evidence="1" id="KW-0472">Membrane</keyword>
<evidence type="ECO:0000256" key="1">
    <source>
        <dbReference type="SAM" id="Phobius"/>
    </source>
</evidence>
<evidence type="ECO:0000313" key="3">
    <source>
        <dbReference type="Proteomes" id="UP000274033"/>
    </source>
</evidence>
<gene>
    <name evidence="2" type="ORF">EBB45_15870</name>
</gene>
<comment type="caution">
    <text evidence="2">The sequence shown here is derived from an EMBL/GenBank/DDBJ whole genome shotgun (WGS) entry which is preliminary data.</text>
</comment>
<keyword evidence="1" id="KW-1133">Transmembrane helix</keyword>